<keyword evidence="2" id="KW-0560">Oxidoreductase</keyword>
<dbReference type="InterPro" id="IPR011008">
    <property type="entry name" value="Dimeric_a/b-barrel"/>
</dbReference>
<dbReference type="OrthoDB" id="3826508at2"/>
<dbReference type="STRING" id="479435.Kfla_6458"/>
<dbReference type="InterPro" id="IPR007138">
    <property type="entry name" value="ABM_dom"/>
</dbReference>
<keyword evidence="2" id="KW-0503">Monooxygenase</keyword>
<dbReference type="eggNOG" id="COG1359">
    <property type="taxonomic scope" value="Bacteria"/>
</dbReference>
<protein>
    <submittedName>
        <fullName evidence="2">Antibiotic biosynthesis monooxygenase</fullName>
    </submittedName>
</protein>
<feature type="domain" description="ABM" evidence="1">
    <location>
        <begin position="3"/>
        <end position="65"/>
    </location>
</feature>
<dbReference type="HOGENOM" id="CLU_2155611_0_0_11"/>
<dbReference type="EMBL" id="CP001736">
    <property type="protein sequence ID" value="ADB35455.1"/>
    <property type="molecule type" value="Genomic_DNA"/>
</dbReference>
<organism evidence="2 3">
    <name type="scientific">Kribbella flavida (strain DSM 17836 / JCM 10339 / NBRC 14399)</name>
    <dbReference type="NCBI Taxonomy" id="479435"/>
    <lineage>
        <taxon>Bacteria</taxon>
        <taxon>Bacillati</taxon>
        <taxon>Actinomycetota</taxon>
        <taxon>Actinomycetes</taxon>
        <taxon>Propionibacteriales</taxon>
        <taxon>Kribbellaceae</taxon>
        <taxon>Kribbella</taxon>
    </lineage>
</organism>
<proteinExistence type="predicted"/>
<reference evidence="2 3" key="2">
    <citation type="journal article" date="2010" name="Stand. Genomic Sci.">
        <title>Complete genome sequence of Kribbella flavida type strain (IFO 14399).</title>
        <authorList>
            <person name="Pukall R."/>
            <person name="Lapidus A."/>
            <person name="Glavina Del Rio T."/>
            <person name="Copeland A."/>
            <person name="Tice H."/>
            <person name="Cheng J.-F."/>
            <person name="Lucas S."/>
            <person name="Chen F."/>
            <person name="Nolan M."/>
            <person name="LaButti K."/>
            <person name="Pati A."/>
            <person name="Ivanova N."/>
            <person name="Mavrommatis K."/>
            <person name="Mikhailova N."/>
            <person name="Pitluck S."/>
            <person name="Bruce D."/>
            <person name="Goodwin L."/>
            <person name="Land M."/>
            <person name="Hauser L."/>
            <person name="Chang Y.-J."/>
            <person name="Jeffries C.D."/>
            <person name="Chen A."/>
            <person name="Palaniappan K."/>
            <person name="Chain P."/>
            <person name="Rohde M."/>
            <person name="Goeker M."/>
            <person name="Bristow J."/>
            <person name="Eisen J.A."/>
            <person name="Markowitz V."/>
            <person name="Hugenholtz P."/>
            <person name="Kyrpides N.C."/>
            <person name="Klenk H.-P."/>
            <person name="Brettin T."/>
        </authorList>
    </citation>
    <scope>NUCLEOTIDE SEQUENCE [LARGE SCALE GENOMIC DNA]</scope>
    <source>
        <strain evidence="3">DSM 17836 / JCM 10339 / NBRC 14399</strain>
    </source>
</reference>
<evidence type="ECO:0000313" key="3">
    <source>
        <dbReference type="Proteomes" id="UP000007967"/>
    </source>
</evidence>
<dbReference type="SUPFAM" id="SSF54909">
    <property type="entry name" value="Dimeric alpha+beta barrel"/>
    <property type="match status" value="1"/>
</dbReference>
<evidence type="ECO:0000259" key="1">
    <source>
        <dbReference type="Pfam" id="PF03992"/>
    </source>
</evidence>
<sequence length="110" mass="11943">MGILVRVEFVVRDGREQDFAAVVRALAARVAEEPGTLKYDWYQGPGYVVVLEEYTDAAAAIGHNEHVADLLAQLFALADMTLLQLHGDVTPELQKVLDGLPAAQVFPPLG</sequence>
<name>D2PY87_KRIFD</name>
<dbReference type="KEGG" id="kfl:Kfla_6458"/>
<evidence type="ECO:0000313" key="2">
    <source>
        <dbReference type="EMBL" id="ADB35455.1"/>
    </source>
</evidence>
<dbReference type="Pfam" id="PF03992">
    <property type="entry name" value="ABM"/>
    <property type="match status" value="1"/>
</dbReference>
<accession>D2PY87</accession>
<reference evidence="3" key="1">
    <citation type="submission" date="2009-09" db="EMBL/GenBank/DDBJ databases">
        <title>The complete genome of Kribbella flavida DSM 17836.</title>
        <authorList>
            <consortium name="US DOE Joint Genome Institute (JGI-PGF)"/>
            <person name="Lucas S."/>
            <person name="Copeland A."/>
            <person name="Lapidus A."/>
            <person name="Glavina del Rio T."/>
            <person name="Dalin E."/>
            <person name="Tice H."/>
            <person name="Bruce D."/>
            <person name="Goodwin L."/>
            <person name="Pitluck S."/>
            <person name="Kyrpides N."/>
            <person name="Mavromatis K."/>
            <person name="Ivanova N."/>
            <person name="Saunders E."/>
            <person name="Brettin T."/>
            <person name="Detter J.C."/>
            <person name="Han C."/>
            <person name="Larimer F."/>
            <person name="Land M."/>
            <person name="Hauser L."/>
            <person name="Markowitz V."/>
            <person name="Cheng J.-F."/>
            <person name="Hugenholtz P."/>
            <person name="Woyke T."/>
            <person name="Wu D."/>
            <person name="Pukall R."/>
            <person name="Klenk H.-P."/>
            <person name="Eisen J.A."/>
        </authorList>
    </citation>
    <scope>NUCLEOTIDE SEQUENCE [LARGE SCALE GENOMIC DNA]</scope>
    <source>
        <strain evidence="3">DSM 17836 / JCM 10339 / NBRC 14399</strain>
    </source>
</reference>
<dbReference type="Gene3D" id="3.30.70.100">
    <property type="match status" value="1"/>
</dbReference>
<dbReference type="RefSeq" id="WP_012924007.1">
    <property type="nucleotide sequence ID" value="NC_013729.1"/>
</dbReference>
<dbReference type="AlphaFoldDB" id="D2PY87"/>
<dbReference type="GO" id="GO:0004497">
    <property type="term" value="F:monooxygenase activity"/>
    <property type="evidence" value="ECO:0007669"/>
    <property type="project" value="UniProtKB-KW"/>
</dbReference>
<gene>
    <name evidence="2" type="ordered locus">Kfla_6458</name>
</gene>
<dbReference type="Proteomes" id="UP000007967">
    <property type="component" value="Chromosome"/>
</dbReference>
<keyword evidence="3" id="KW-1185">Reference proteome</keyword>